<dbReference type="GO" id="GO:0016758">
    <property type="term" value="F:hexosyltransferase activity"/>
    <property type="evidence" value="ECO:0007669"/>
    <property type="project" value="TreeGrafter"/>
</dbReference>
<dbReference type="CDD" id="cd03794">
    <property type="entry name" value="GT4_WbuB-like"/>
    <property type="match status" value="1"/>
</dbReference>
<name>Q2IHI7_ANADE</name>
<dbReference type="PANTHER" id="PTHR45947:SF3">
    <property type="entry name" value="SULFOQUINOVOSYL TRANSFERASE SQD2"/>
    <property type="match status" value="1"/>
</dbReference>
<sequence length="396" mass="43404">MHKVLHVFYEFLPHINGSCVRSAGLLGGQRARGIPVAAISSPFQPGFGPSAVEDYNGITLYRCYRPGAPTVKDAGSSLMDRIRKVVLFPRFVLRVRRAAQRERATVLHAHSTFYCGCAAYLVARSLGISYVYEFRSIWEERARALGLLYRLQAHVSVWLETLSLRLADRVVAINEGLKAEIVSRGIPAERVTVAPNAVDDDVIETGSHLSPPHRATRFGYVGTFYANEGLDLLVEAFHRAFAPGVDASLVFHGSGPFESQLRQVIEQTGDSRIRVCGPFTRPEVESVYRTIDCVVLPRRATRLNEVVTPLKPLEAMAFSRLVGVSEVGGLLEVVGGREHAWTFPPDDVGALSTRLRAVYDGQIDAASVAAAGRTFVVRHRGWKAVAAAYSALYSGL</sequence>
<reference evidence="2" key="1">
    <citation type="submission" date="2006-01" db="EMBL/GenBank/DDBJ databases">
        <title>Complete sequence of Anaeromyxobacter dehalogenans 2CP-C.</title>
        <authorList>
            <consortium name="US DOE Joint Genome Institute"/>
            <person name="Copeland A."/>
            <person name="Lucas S."/>
            <person name="Lapidus A."/>
            <person name="Barry K."/>
            <person name="Detter J.C."/>
            <person name="Glavina T."/>
            <person name="Hammon N."/>
            <person name="Israni S."/>
            <person name="Pitluck S."/>
            <person name="Brettin T."/>
            <person name="Bruce D."/>
            <person name="Han C."/>
            <person name="Tapia R."/>
            <person name="Gilna P."/>
            <person name="Kiss H."/>
            <person name="Schmutz J."/>
            <person name="Larimer F."/>
            <person name="Land M."/>
            <person name="Kyrpides N."/>
            <person name="Anderson I."/>
            <person name="Sanford R.A."/>
            <person name="Ritalahti K.M."/>
            <person name="Thomas H.S."/>
            <person name="Kirby J.R."/>
            <person name="Zhulin I.B."/>
            <person name="Loeffler F.E."/>
            <person name="Richardson P."/>
        </authorList>
    </citation>
    <scope>NUCLEOTIDE SEQUENCE</scope>
    <source>
        <strain evidence="2">2CP-C</strain>
    </source>
</reference>
<dbReference type="Proteomes" id="UP000001935">
    <property type="component" value="Chromosome"/>
</dbReference>
<feature type="domain" description="Glycosyltransferase subfamily 4-like N-terminal" evidence="1">
    <location>
        <begin position="20"/>
        <end position="196"/>
    </location>
</feature>
<evidence type="ECO:0000313" key="3">
    <source>
        <dbReference type="Proteomes" id="UP000001935"/>
    </source>
</evidence>
<proteinExistence type="predicted"/>
<protein>
    <submittedName>
        <fullName evidence="2">Glycosyl transferase, group 1</fullName>
    </submittedName>
</protein>
<dbReference type="eggNOG" id="COG0438">
    <property type="taxonomic scope" value="Bacteria"/>
</dbReference>
<dbReference type="Gene3D" id="3.40.50.2000">
    <property type="entry name" value="Glycogen Phosphorylase B"/>
    <property type="match status" value="2"/>
</dbReference>
<dbReference type="SUPFAM" id="SSF53756">
    <property type="entry name" value="UDP-Glycosyltransferase/glycogen phosphorylase"/>
    <property type="match status" value="1"/>
</dbReference>
<evidence type="ECO:0000313" key="2">
    <source>
        <dbReference type="EMBL" id="ABC84046.1"/>
    </source>
</evidence>
<dbReference type="Pfam" id="PF13692">
    <property type="entry name" value="Glyco_trans_1_4"/>
    <property type="match status" value="1"/>
</dbReference>
<dbReference type="InterPro" id="IPR028098">
    <property type="entry name" value="Glyco_trans_4-like_N"/>
</dbReference>
<dbReference type="RefSeq" id="WP_011423328.1">
    <property type="nucleotide sequence ID" value="NC_007760.1"/>
</dbReference>
<keyword evidence="2" id="KW-0808">Transferase</keyword>
<dbReference type="EMBL" id="CP000251">
    <property type="protein sequence ID" value="ABC84046.1"/>
    <property type="molecule type" value="Genomic_DNA"/>
</dbReference>
<organism evidence="2 3">
    <name type="scientific">Anaeromyxobacter dehalogenans (strain 2CP-C)</name>
    <dbReference type="NCBI Taxonomy" id="290397"/>
    <lineage>
        <taxon>Bacteria</taxon>
        <taxon>Pseudomonadati</taxon>
        <taxon>Myxococcota</taxon>
        <taxon>Myxococcia</taxon>
        <taxon>Myxococcales</taxon>
        <taxon>Cystobacterineae</taxon>
        <taxon>Anaeromyxobacteraceae</taxon>
        <taxon>Anaeromyxobacter</taxon>
    </lineage>
</organism>
<dbReference type="KEGG" id="ade:Adeh_4282"/>
<dbReference type="HOGENOM" id="CLU_009583_2_2_7"/>
<dbReference type="OrthoDB" id="509705at2"/>
<evidence type="ECO:0000259" key="1">
    <source>
        <dbReference type="Pfam" id="PF13579"/>
    </source>
</evidence>
<accession>Q2IHI7</accession>
<dbReference type="InterPro" id="IPR050194">
    <property type="entry name" value="Glycosyltransferase_grp1"/>
</dbReference>
<dbReference type="Pfam" id="PF13579">
    <property type="entry name" value="Glyco_trans_4_4"/>
    <property type="match status" value="1"/>
</dbReference>
<dbReference type="AlphaFoldDB" id="Q2IHI7"/>
<dbReference type="CAZy" id="GT4">
    <property type="family name" value="Glycosyltransferase Family 4"/>
</dbReference>
<dbReference type="PANTHER" id="PTHR45947">
    <property type="entry name" value="SULFOQUINOVOSYL TRANSFERASE SQD2"/>
    <property type="match status" value="1"/>
</dbReference>
<dbReference type="STRING" id="290397.Adeh_4282"/>
<gene>
    <name evidence="2" type="ordered locus">Adeh_4282</name>
</gene>